<dbReference type="Pfam" id="PF08241">
    <property type="entry name" value="Methyltransf_11"/>
    <property type="match status" value="1"/>
</dbReference>
<proteinExistence type="predicted"/>
<dbReference type="CDD" id="cd02440">
    <property type="entry name" value="AdoMet_MTases"/>
    <property type="match status" value="1"/>
</dbReference>
<dbReference type="AlphaFoldDB" id="A0A6P1VT36"/>
<evidence type="ECO:0000313" key="2">
    <source>
        <dbReference type="EMBL" id="QHV94546.1"/>
    </source>
</evidence>
<dbReference type="KEGG" id="senf:GJR95_05740"/>
<organism evidence="2 3">
    <name type="scientific">Spirosoma endbachense</name>
    <dbReference type="NCBI Taxonomy" id="2666025"/>
    <lineage>
        <taxon>Bacteria</taxon>
        <taxon>Pseudomonadati</taxon>
        <taxon>Bacteroidota</taxon>
        <taxon>Cytophagia</taxon>
        <taxon>Cytophagales</taxon>
        <taxon>Cytophagaceae</taxon>
        <taxon>Spirosoma</taxon>
    </lineage>
</organism>
<keyword evidence="2" id="KW-0808">Transferase</keyword>
<evidence type="ECO:0000259" key="1">
    <source>
        <dbReference type="Pfam" id="PF08241"/>
    </source>
</evidence>
<dbReference type="InterPro" id="IPR029063">
    <property type="entry name" value="SAM-dependent_MTases_sf"/>
</dbReference>
<dbReference type="Gene3D" id="3.40.50.150">
    <property type="entry name" value="Vaccinia Virus protein VP39"/>
    <property type="match status" value="1"/>
</dbReference>
<keyword evidence="2" id="KW-0489">Methyltransferase</keyword>
<dbReference type="EMBL" id="CP045997">
    <property type="protein sequence ID" value="QHV94546.1"/>
    <property type="molecule type" value="Genomic_DNA"/>
</dbReference>
<gene>
    <name evidence="2" type="ORF">GJR95_05740</name>
</gene>
<dbReference type="GO" id="GO:0008757">
    <property type="term" value="F:S-adenosylmethionine-dependent methyltransferase activity"/>
    <property type="evidence" value="ECO:0007669"/>
    <property type="project" value="InterPro"/>
</dbReference>
<accession>A0A6P1VT36</accession>
<evidence type="ECO:0000313" key="3">
    <source>
        <dbReference type="Proteomes" id="UP000464577"/>
    </source>
</evidence>
<name>A0A6P1VT36_9BACT</name>
<dbReference type="SUPFAM" id="SSF53335">
    <property type="entry name" value="S-adenosyl-L-methionine-dependent methyltransferases"/>
    <property type="match status" value="1"/>
</dbReference>
<protein>
    <submittedName>
        <fullName evidence="2">Methyltransferase domain-containing protein</fullName>
    </submittedName>
</protein>
<reference evidence="2 3" key="1">
    <citation type="submission" date="2019-11" db="EMBL/GenBank/DDBJ databases">
        <title>Spirosoma endbachense sp. nov., isolated from a natural salt meadow.</title>
        <authorList>
            <person name="Rojas J."/>
            <person name="Ambika Manirajan B."/>
            <person name="Ratering S."/>
            <person name="Suarez C."/>
            <person name="Geissler-Plaum R."/>
            <person name="Schnell S."/>
        </authorList>
    </citation>
    <scope>NUCLEOTIDE SEQUENCE [LARGE SCALE GENOMIC DNA]</scope>
    <source>
        <strain evidence="2 3">I-24</strain>
    </source>
</reference>
<keyword evidence="3" id="KW-1185">Reference proteome</keyword>
<dbReference type="Proteomes" id="UP000464577">
    <property type="component" value="Chromosome"/>
</dbReference>
<dbReference type="InterPro" id="IPR013216">
    <property type="entry name" value="Methyltransf_11"/>
</dbReference>
<dbReference type="PANTHER" id="PTHR43861">
    <property type="entry name" value="TRANS-ACONITATE 2-METHYLTRANSFERASE-RELATED"/>
    <property type="match status" value="1"/>
</dbReference>
<feature type="domain" description="Methyltransferase type 11" evidence="1">
    <location>
        <begin position="51"/>
        <end position="145"/>
    </location>
</feature>
<dbReference type="PANTHER" id="PTHR43861:SF1">
    <property type="entry name" value="TRANS-ACONITATE 2-METHYLTRANSFERASE"/>
    <property type="match status" value="1"/>
</dbReference>
<dbReference type="GO" id="GO:0032259">
    <property type="term" value="P:methylation"/>
    <property type="evidence" value="ECO:0007669"/>
    <property type="project" value="UniProtKB-KW"/>
</dbReference>
<sequence length="270" mass="30933">MSKEHSFLVGSISIQLNCIMTLKEEYKNQNMWRNWAAYLQKIPLVSGETILDLGCGLGYVTKLMADKALQVIGIDSNTELLAEATKLNKASNSRYVQQDLRRINPQDLPLADGIWTSFTVAYFPDFVPVLQQWLALLKPTGWIAIVEISDLFAHYPIRSTTRDMLRNYYDQQRRAGIYDFEMGSKVKDILVHEGLSITHEENMSDKELSFNGPADEQIVLAWEARLNRLVGFQNQFDKDTYPGFKREFLASLLDAEHVCTTEVKFIIARK</sequence>